<comment type="caution">
    <text evidence="1">The sequence shown here is derived from an EMBL/GenBank/DDBJ whole genome shotgun (WGS) entry which is preliminary data.</text>
</comment>
<accession>V9FPW6</accession>
<organism evidence="1 2">
    <name type="scientific">Phytophthora nicotianae P1569</name>
    <dbReference type="NCBI Taxonomy" id="1317065"/>
    <lineage>
        <taxon>Eukaryota</taxon>
        <taxon>Sar</taxon>
        <taxon>Stramenopiles</taxon>
        <taxon>Oomycota</taxon>
        <taxon>Peronosporomycetes</taxon>
        <taxon>Peronosporales</taxon>
        <taxon>Peronosporaceae</taxon>
        <taxon>Phytophthora</taxon>
    </lineage>
</organism>
<dbReference type="Proteomes" id="UP000018721">
    <property type="component" value="Unassembled WGS sequence"/>
</dbReference>
<evidence type="ECO:0000313" key="2">
    <source>
        <dbReference type="Proteomes" id="UP000018721"/>
    </source>
</evidence>
<gene>
    <name evidence="1" type="ORF">F443_03896</name>
</gene>
<name>V9FPW6_PHYNI</name>
<dbReference type="EMBL" id="ANIZ01000715">
    <property type="protein sequence ID" value="ETI53111.1"/>
    <property type="molecule type" value="Genomic_DNA"/>
</dbReference>
<dbReference type="HOGENOM" id="CLU_2203948_0_0_1"/>
<reference evidence="1 2" key="1">
    <citation type="submission" date="2013-11" db="EMBL/GenBank/DDBJ databases">
        <title>The Genome Sequence of Phytophthora parasitica P1569.</title>
        <authorList>
            <consortium name="The Broad Institute Genomics Platform"/>
            <person name="Russ C."/>
            <person name="Tyler B."/>
            <person name="Panabieres F."/>
            <person name="Shan W."/>
            <person name="Tripathy S."/>
            <person name="Grunwald N."/>
            <person name="Machado M."/>
            <person name="Johnson C.S."/>
            <person name="Arredondo F."/>
            <person name="Hong C."/>
            <person name="Coffey M."/>
            <person name="Young S.K."/>
            <person name="Zeng Q."/>
            <person name="Gargeya S."/>
            <person name="Fitzgerald M."/>
            <person name="Abouelleil A."/>
            <person name="Alvarado L."/>
            <person name="Chapman S.B."/>
            <person name="Gainer-Dewar J."/>
            <person name="Goldberg J."/>
            <person name="Griggs A."/>
            <person name="Gujja S."/>
            <person name="Hansen M."/>
            <person name="Howarth C."/>
            <person name="Imamovic A."/>
            <person name="Ireland A."/>
            <person name="Larimer J."/>
            <person name="McCowan C."/>
            <person name="Murphy C."/>
            <person name="Pearson M."/>
            <person name="Poon T.W."/>
            <person name="Priest M."/>
            <person name="Roberts A."/>
            <person name="Saif S."/>
            <person name="Shea T."/>
            <person name="Sykes S."/>
            <person name="Wortman J."/>
            <person name="Nusbaum C."/>
            <person name="Birren B."/>
        </authorList>
    </citation>
    <scope>NUCLEOTIDE SEQUENCE [LARGE SCALE GENOMIC DNA]</scope>
    <source>
        <strain evidence="1 2">P1569</strain>
    </source>
</reference>
<keyword evidence="2" id="KW-1185">Reference proteome</keyword>
<evidence type="ECO:0000313" key="1">
    <source>
        <dbReference type="EMBL" id="ETI53111.1"/>
    </source>
</evidence>
<feature type="non-terminal residue" evidence="1">
    <location>
        <position position="1"/>
    </location>
</feature>
<proteinExistence type="predicted"/>
<protein>
    <submittedName>
        <fullName evidence="1">Uncharacterized protein</fullName>
    </submittedName>
</protein>
<dbReference type="AlphaFoldDB" id="V9FPW6"/>
<sequence>NSLSKWVRIRISFNEPMRAITACSSKPFTLIEALFLRQYAATVRGSFVYYEMDKIQLRTNLAALTNERIMTNLLPTPTTRICTVTPAALHVVAFAAYLSASRVGLVQR</sequence>